<dbReference type="Gene3D" id="1.25.40.10">
    <property type="entry name" value="Tetratricopeptide repeat domain"/>
    <property type="match status" value="1"/>
</dbReference>
<dbReference type="EMBL" id="STFG01000008">
    <property type="protein sequence ID" value="THU01476.1"/>
    <property type="molecule type" value="Genomic_DNA"/>
</dbReference>
<dbReference type="OrthoDB" id="7593450at2"/>
<name>A0A4V6T2Q5_9BURK</name>
<dbReference type="InterPro" id="IPR011990">
    <property type="entry name" value="TPR-like_helical_dom_sf"/>
</dbReference>
<gene>
    <name evidence="1" type="ORF">E9531_08905</name>
</gene>
<accession>A0A4V6T2Q5</accession>
<evidence type="ECO:0000313" key="1">
    <source>
        <dbReference type="EMBL" id="THU01476.1"/>
    </source>
</evidence>
<evidence type="ECO:0000313" key="2">
    <source>
        <dbReference type="Proteomes" id="UP000308917"/>
    </source>
</evidence>
<dbReference type="Proteomes" id="UP000308917">
    <property type="component" value="Unassembled WGS sequence"/>
</dbReference>
<dbReference type="Gene3D" id="1.20.58.320">
    <property type="entry name" value="TPR-like"/>
    <property type="match status" value="1"/>
</dbReference>
<proteinExistence type="predicted"/>
<dbReference type="SUPFAM" id="SSF48452">
    <property type="entry name" value="TPR-like"/>
    <property type="match status" value="1"/>
</dbReference>
<keyword evidence="2" id="KW-1185">Reference proteome</keyword>
<comment type="caution">
    <text evidence="1">The sequence shown here is derived from an EMBL/GenBank/DDBJ whole genome shotgun (WGS) entry which is preliminary data.</text>
</comment>
<protein>
    <submittedName>
        <fullName evidence="1">DUF924 family protein</fullName>
    </submittedName>
</protein>
<sequence length="194" mass="21909">MNASTPTFDLATLSFAPNAQKVMDFWMAAGPEQWFRKDDVFDARFRVQFFEAHLAAARQEYGHWLEQPLSALALLILLDQYPRNSFRGTAHMFATDALARQYAAQAISVGLDRLVPDVLRPFFYLPLMHSEDLADQERCVVLCQGLAAGNTLAFAIEHRDIIARFGRFPHRNTQLLRETTAQERAFLDAGGFAG</sequence>
<reference evidence="1 2" key="1">
    <citation type="journal article" date="2015" name="Antonie Van Leeuwenhoek">
        <title>Lampropedia puyangensis sp. nov., isolated from symptomatic bark of Populus ? euramericana canker and emended description of Lampropedia hyalina (Ehrenberg 1832) Lee et al. 2004.</title>
        <authorList>
            <person name="Li Y."/>
            <person name="Wang T."/>
            <person name="Piao C.G."/>
            <person name="Wang L.F."/>
            <person name="Tian G.Z."/>
            <person name="Zhu T.H."/>
            <person name="Guo M.W."/>
        </authorList>
    </citation>
    <scope>NUCLEOTIDE SEQUENCE [LARGE SCALE GENOMIC DNA]</scope>
    <source>
        <strain evidence="1 2">2-bin</strain>
    </source>
</reference>
<organism evidence="1 2">
    <name type="scientific">Lampropedia puyangensis</name>
    <dbReference type="NCBI Taxonomy" id="1330072"/>
    <lineage>
        <taxon>Bacteria</taxon>
        <taxon>Pseudomonadati</taxon>
        <taxon>Pseudomonadota</taxon>
        <taxon>Betaproteobacteria</taxon>
        <taxon>Burkholderiales</taxon>
        <taxon>Comamonadaceae</taxon>
        <taxon>Lampropedia</taxon>
    </lineage>
</organism>
<dbReference type="RefSeq" id="WP_136573413.1">
    <property type="nucleotide sequence ID" value="NZ_STFG01000008.1"/>
</dbReference>
<dbReference type="Pfam" id="PF06041">
    <property type="entry name" value="DUF924"/>
    <property type="match status" value="1"/>
</dbReference>
<dbReference type="AlphaFoldDB" id="A0A4V6T2Q5"/>
<dbReference type="InterPro" id="IPR010323">
    <property type="entry name" value="DUF924"/>
</dbReference>